<dbReference type="InterPro" id="IPR015943">
    <property type="entry name" value="WD40/YVTN_repeat-like_dom_sf"/>
</dbReference>
<evidence type="ECO:0000259" key="9">
    <source>
        <dbReference type="Pfam" id="PF23726"/>
    </source>
</evidence>
<keyword evidence="2" id="KW-0507">mRNA processing</keyword>
<feature type="domain" description="RSE1/DDB1/CPSF1 C-terminal" evidence="7">
    <location>
        <begin position="867"/>
        <end position="1185"/>
    </location>
</feature>
<evidence type="ECO:0000259" key="8">
    <source>
        <dbReference type="Pfam" id="PF10433"/>
    </source>
</evidence>
<gene>
    <name evidence="10" type="ORF">BC936DRAFT_137853</name>
</gene>
<comment type="caution">
    <text evidence="10">The sequence shown here is derived from an EMBL/GenBank/DDBJ whole genome shotgun (WGS) entry which is preliminary data.</text>
</comment>
<dbReference type="Pfam" id="PF03178">
    <property type="entry name" value="CPSF_A"/>
    <property type="match status" value="1"/>
</dbReference>
<name>A0A433CWI9_9FUNG</name>
<dbReference type="FunFam" id="1.10.150.910:FF:000002">
    <property type="entry name" value="Splicing factor 3B subunit 3"/>
    <property type="match status" value="1"/>
</dbReference>
<comment type="similarity">
    <text evidence="6">Belongs to the RSE1 family.</text>
</comment>
<dbReference type="InterPro" id="IPR004871">
    <property type="entry name" value="RSE1/DDB1/CPSF1_C"/>
</dbReference>
<evidence type="ECO:0000313" key="10">
    <source>
        <dbReference type="EMBL" id="RUP42947.1"/>
    </source>
</evidence>
<dbReference type="GO" id="GO:0006397">
    <property type="term" value="P:mRNA processing"/>
    <property type="evidence" value="ECO:0007669"/>
    <property type="project" value="UniProtKB-KW"/>
</dbReference>
<evidence type="ECO:0000256" key="1">
    <source>
        <dbReference type="ARBA" id="ARBA00004123"/>
    </source>
</evidence>
<evidence type="ECO:0000256" key="5">
    <source>
        <dbReference type="ARBA" id="ARBA00023242"/>
    </source>
</evidence>
<protein>
    <submittedName>
        <fullName evidence="10">CPSF A subunit region-domain-containing protein</fullName>
    </submittedName>
</protein>
<dbReference type="InterPro" id="IPR058543">
    <property type="entry name" value="Beta-prop_RSE1/DDB1/CPSF1_2nd"/>
</dbReference>
<dbReference type="GO" id="GO:0008380">
    <property type="term" value="P:RNA splicing"/>
    <property type="evidence" value="ECO:0007669"/>
    <property type="project" value="UniProtKB-KW"/>
</dbReference>
<evidence type="ECO:0000256" key="2">
    <source>
        <dbReference type="ARBA" id="ARBA00022664"/>
    </source>
</evidence>
<feature type="domain" description="RSE1/DDB1/CPSF1 first beta-propeller" evidence="8">
    <location>
        <begin position="13"/>
        <end position="411"/>
    </location>
</feature>
<dbReference type="Gene3D" id="1.10.150.910">
    <property type="match status" value="1"/>
</dbReference>
<organism evidence="10 11">
    <name type="scientific">Jimgerdemannia flammicorona</name>
    <dbReference type="NCBI Taxonomy" id="994334"/>
    <lineage>
        <taxon>Eukaryota</taxon>
        <taxon>Fungi</taxon>
        <taxon>Fungi incertae sedis</taxon>
        <taxon>Mucoromycota</taxon>
        <taxon>Mucoromycotina</taxon>
        <taxon>Endogonomycetes</taxon>
        <taxon>Endogonales</taxon>
        <taxon>Endogonaceae</taxon>
        <taxon>Jimgerdemannia</taxon>
    </lineage>
</organism>
<dbReference type="Proteomes" id="UP000268093">
    <property type="component" value="Unassembled WGS sequence"/>
</dbReference>
<dbReference type="Gene3D" id="2.130.10.10">
    <property type="entry name" value="YVTN repeat-like/Quinoprotein amine dehydrogenase"/>
    <property type="match status" value="3"/>
</dbReference>
<dbReference type="InterPro" id="IPR036322">
    <property type="entry name" value="WD40_repeat_dom_sf"/>
</dbReference>
<dbReference type="Pfam" id="PF23726">
    <property type="entry name" value="Beta-prop_RSE1_2nd"/>
    <property type="match status" value="1"/>
</dbReference>
<evidence type="ECO:0000256" key="4">
    <source>
        <dbReference type="ARBA" id="ARBA00023187"/>
    </source>
</evidence>
<sequence length="1220" mass="135378">MFLYNLTLNPATAINQAIIGNFSGTKIQEIIVARHTRLELLRPEATTGKVHIVLAQETFGIVRSLSPFRLTGGSKDYVVVGSDSGRIVILEYNPAKNTFDKVHQETYGKSGVRRIVPGQYLATDPKGRAVMIGAVEKQKLVYILNRDSAARLTISSPLEAHKSHTLVHSCVGLDVGFENPVFACLEVDYSEADNDATGEGFQNTEKMLTYYELDLGLNHVHISLNHPASQISHKTTTAKNSVPGGTDGPSGVLVCTENFISYRHQDAPEYRVPIPRRAQPLEDASRGLLICSGVVHKMKVHKQQQFFFLLQSEEGDIYKVTMEHRDGKVKAITIKYFDTVPVSAGLCILKSGFLFVASEFGNHLLYSFEHLGDDPEDPEYNSSDFMQEDGDGELPLVYFKPRPLKNLAAVDELESLSPLMDSKIVNLTEEDTPQIYALSGRGARSTFRVLKHGLQVTELAVSDLPGNPSAVWTTKLKADVRFTPPSFWLSDINDAYIVVSFANATLVLSIGETVEEVSDTGFLGSTPTLGVEQLGDDALIQIYPQGIRHIRADRRVNEWKTPGGKTVVHAATNHRQVVIALTGGELVYFELDNAGQLNEHQERKEMNAGVTALSLGDVPEGRQRSRFLAVGCDDDTVRVLSLDPDSCLESLSMQAVQGAPSSLCIVEMMDSGADRSHGTQYLNIGLTNGVLLRTVLDEVTGQLSDTRTRFIGSKAVKLFKVKVQGNKAVLALSTRPWLSYTVQARLYLTPLSYDMVEYGSGFKSEQVPEGVVAIAGSTLRIFIVEKLGIVFNQASMPLRYTPRHFALHQQSKNFVLIESEHNAFSPVAKQKAYEAKAEEGFEIDEDIVNLPEETFGLIRAEPGKWASLIRLLNPLTLETLQTIELEENEAAFSIAIVSFLAQQNEPFLVVGTGKDVNLAPRTCSAGFIHVYRFVEEGTKLELYHKTQVDDVPLALLGFQGRLLAGVGKALRIYDLGKRKLLRKCESKSVPNCIVSLHTQGDRIVIGDIQESVHYATYKHRDNRILVFADDTQPRWLTTSIMVDYDTVAGGDKFGNFFIDRLPSATSEEVDEDPTGNRILYEKGYLQGAPHRVQYISHYYVGDIMTSLHRSTLVSGGREILVYTTFLGSIGVFIPFITKEDVDFFQTLEMHMRSEAPPLTGRDHLSYRSYYTPVKSVVDGDLCEGYVLLPAEKKRMIAEELDRTVQEVTKKIEDMRVRAAF</sequence>
<keyword evidence="3" id="KW-0747">Spliceosome</keyword>
<dbReference type="OrthoDB" id="436637at2759"/>
<dbReference type="GO" id="GO:0003676">
    <property type="term" value="F:nucleic acid binding"/>
    <property type="evidence" value="ECO:0007669"/>
    <property type="project" value="InterPro"/>
</dbReference>
<feature type="domain" description="RSE1/DDB1/CPSF1 second beta-propeller" evidence="9">
    <location>
        <begin position="457"/>
        <end position="782"/>
    </location>
</feature>
<dbReference type="InterPro" id="IPR050358">
    <property type="entry name" value="RSE1/DDB1/CFT1"/>
</dbReference>
<keyword evidence="11" id="KW-1185">Reference proteome</keyword>
<dbReference type="InterPro" id="IPR018846">
    <property type="entry name" value="Beta-prop_RSE1/DDB1/CPSF1_1st"/>
</dbReference>
<dbReference type="GO" id="GO:0005681">
    <property type="term" value="C:spliceosomal complex"/>
    <property type="evidence" value="ECO:0007669"/>
    <property type="project" value="UniProtKB-KW"/>
</dbReference>
<evidence type="ECO:0000256" key="6">
    <source>
        <dbReference type="ARBA" id="ARBA00038266"/>
    </source>
</evidence>
<dbReference type="Pfam" id="PF10433">
    <property type="entry name" value="Beta-prop_RSE1_1st"/>
    <property type="match status" value="1"/>
</dbReference>
<reference evidence="10 11" key="1">
    <citation type="journal article" date="2018" name="New Phytol.">
        <title>Phylogenomics of Endogonaceae and evolution of mycorrhizas within Mucoromycota.</title>
        <authorList>
            <person name="Chang Y."/>
            <person name="Desiro A."/>
            <person name="Na H."/>
            <person name="Sandor L."/>
            <person name="Lipzen A."/>
            <person name="Clum A."/>
            <person name="Barry K."/>
            <person name="Grigoriev I.V."/>
            <person name="Martin F.M."/>
            <person name="Stajich J.E."/>
            <person name="Smith M.E."/>
            <person name="Bonito G."/>
            <person name="Spatafora J.W."/>
        </authorList>
    </citation>
    <scope>NUCLEOTIDE SEQUENCE [LARGE SCALE GENOMIC DNA]</scope>
    <source>
        <strain evidence="10 11">GMNB39</strain>
    </source>
</reference>
<evidence type="ECO:0000256" key="3">
    <source>
        <dbReference type="ARBA" id="ARBA00022728"/>
    </source>
</evidence>
<evidence type="ECO:0000259" key="7">
    <source>
        <dbReference type="Pfam" id="PF03178"/>
    </source>
</evidence>
<keyword evidence="5" id="KW-0539">Nucleus</keyword>
<accession>A0A433CWI9</accession>
<dbReference type="PANTHER" id="PTHR10644">
    <property type="entry name" value="DNA REPAIR/RNA PROCESSING CPSF FAMILY"/>
    <property type="match status" value="1"/>
</dbReference>
<proteinExistence type="inferred from homology"/>
<dbReference type="FunFam" id="2.130.10.10:FF:000031">
    <property type="entry name" value="Splicing factor 3b subunit 3"/>
    <property type="match status" value="1"/>
</dbReference>
<evidence type="ECO:0000313" key="11">
    <source>
        <dbReference type="Proteomes" id="UP000268093"/>
    </source>
</evidence>
<dbReference type="FunFam" id="2.130.10.10:FF:001143">
    <property type="entry name" value="Pre-mRNA-splicing factor rse-1, putative"/>
    <property type="match status" value="1"/>
</dbReference>
<comment type="subcellular location">
    <subcellularLocation>
        <location evidence="1">Nucleus</location>
    </subcellularLocation>
</comment>
<keyword evidence="4" id="KW-0508">mRNA splicing</keyword>
<dbReference type="EMBL" id="RBNI01012054">
    <property type="protein sequence ID" value="RUP42947.1"/>
    <property type="molecule type" value="Genomic_DNA"/>
</dbReference>
<dbReference type="SUPFAM" id="SSF50978">
    <property type="entry name" value="WD40 repeat-like"/>
    <property type="match status" value="1"/>
</dbReference>
<dbReference type="AlphaFoldDB" id="A0A433CWI9"/>